<dbReference type="Proteomes" id="UP000247823">
    <property type="component" value="Unassembled WGS sequence"/>
</dbReference>
<reference evidence="2" key="1">
    <citation type="submission" date="2018-06" db="EMBL/GenBank/DDBJ databases">
        <title>Serratia marcescens genome sequencing and assembly.</title>
        <authorList>
            <person name="Martins R.C."/>
            <person name="Perdigao-Neto L.V."/>
            <person name="Costa S.F."/>
            <person name="Levin A.S.S."/>
        </authorList>
    </citation>
    <scope>NUCLEOTIDE SEQUENCE [LARGE SCALE GENOMIC DNA]</scope>
    <source>
        <strain evidence="2">1283</strain>
    </source>
</reference>
<evidence type="ECO:0000313" key="2">
    <source>
        <dbReference type="Proteomes" id="UP000247823"/>
    </source>
</evidence>
<comment type="caution">
    <text evidence="1">The sequence shown here is derived from an EMBL/GenBank/DDBJ whole genome shotgun (WGS) entry which is preliminary data.</text>
</comment>
<gene>
    <name evidence="1" type="ORF">DMW51_22940</name>
</gene>
<evidence type="ECO:0000313" key="1">
    <source>
        <dbReference type="EMBL" id="PYA58161.1"/>
    </source>
</evidence>
<name>A0ABX5N7H2_SERMA</name>
<organism evidence="1 2">
    <name type="scientific">Serratia marcescens</name>
    <dbReference type="NCBI Taxonomy" id="615"/>
    <lineage>
        <taxon>Bacteria</taxon>
        <taxon>Pseudomonadati</taxon>
        <taxon>Pseudomonadota</taxon>
        <taxon>Gammaproteobacteria</taxon>
        <taxon>Enterobacterales</taxon>
        <taxon>Yersiniaceae</taxon>
        <taxon>Serratia</taxon>
    </lineage>
</organism>
<dbReference type="RefSeq" id="WP_110593843.1">
    <property type="nucleotide sequence ID" value="NZ_JAOWIM010000003.1"/>
</dbReference>
<accession>A0ABX5N7H2</accession>
<reference evidence="1 2" key="2">
    <citation type="submission" date="2018-06" db="EMBL/GenBank/DDBJ databases">
        <title>Serratia marcescens genome sequencing and assembly.</title>
        <authorList>
            <person name="Martins R.C.R."/>
            <person name="Perdigao-Neto L.V."/>
            <person name="Costa S.F."/>
            <person name="Levin A.S.S."/>
        </authorList>
    </citation>
    <scope>NUCLEOTIDE SEQUENCE [LARGE SCALE GENOMIC DNA]</scope>
    <source>
        <strain evidence="1 2">1283</strain>
    </source>
</reference>
<proteinExistence type="predicted"/>
<sequence>MLSINHPASPEFKVALLRHYIACAFIDSMTSENGQPVFIEDGEEVALTLDKVALNIIYHIEAPFIDQFGVMEGGMLAAADLMAMLAPGFMIAPVQLSHYGYHRLCEVYRDIIFGAPDGELPPGATLYGRNAREVH</sequence>
<keyword evidence="2" id="KW-1185">Reference proteome</keyword>
<protein>
    <submittedName>
        <fullName evidence="1">Uncharacterized protein</fullName>
    </submittedName>
</protein>
<dbReference type="EMBL" id="QJQB01000520">
    <property type="protein sequence ID" value="PYA58161.1"/>
    <property type="molecule type" value="Genomic_DNA"/>
</dbReference>